<accession>A0ABD1PHT0</accession>
<name>A0ABD1PHT0_9LAMI</name>
<reference evidence="2" key="1">
    <citation type="submission" date="2024-07" db="EMBL/GenBank/DDBJ databases">
        <title>Two chromosome-level genome assemblies of Korean endemic species Abeliophyllum distichum and Forsythia ovata (Oleaceae).</title>
        <authorList>
            <person name="Jang H."/>
        </authorList>
    </citation>
    <scope>NUCLEOTIDE SEQUENCE [LARGE SCALE GENOMIC DNA]</scope>
</reference>
<evidence type="ECO:0008006" key="3">
    <source>
        <dbReference type="Google" id="ProtNLM"/>
    </source>
</evidence>
<dbReference type="EMBL" id="JBFOLJ010000019">
    <property type="protein sequence ID" value="KAL2463468.1"/>
    <property type="molecule type" value="Genomic_DNA"/>
</dbReference>
<dbReference type="AlphaFoldDB" id="A0ABD1PHT0"/>
<evidence type="ECO:0000313" key="2">
    <source>
        <dbReference type="Proteomes" id="UP001604277"/>
    </source>
</evidence>
<protein>
    <recommendedName>
        <fullName evidence="3">S-protein homolog</fullName>
    </recommendedName>
</protein>
<dbReference type="PANTHER" id="PTHR35630">
    <property type="entry name" value="LEGUMINOSIN GROUP486 SECRETED PEPTIDE"/>
    <property type="match status" value="1"/>
</dbReference>
<evidence type="ECO:0000313" key="1">
    <source>
        <dbReference type="EMBL" id="KAL2463468.1"/>
    </source>
</evidence>
<keyword evidence="2" id="KW-1185">Reference proteome</keyword>
<dbReference type="PANTHER" id="PTHR35630:SF1">
    <property type="entry name" value="LEGUMINOSIN GROUP486 SECRETED PEPTIDE"/>
    <property type="match status" value="1"/>
</dbReference>
<dbReference type="Proteomes" id="UP001604277">
    <property type="component" value="Unassembled WGS sequence"/>
</dbReference>
<organism evidence="1 2">
    <name type="scientific">Forsythia ovata</name>
    <dbReference type="NCBI Taxonomy" id="205694"/>
    <lineage>
        <taxon>Eukaryota</taxon>
        <taxon>Viridiplantae</taxon>
        <taxon>Streptophyta</taxon>
        <taxon>Embryophyta</taxon>
        <taxon>Tracheophyta</taxon>
        <taxon>Spermatophyta</taxon>
        <taxon>Magnoliopsida</taxon>
        <taxon>eudicotyledons</taxon>
        <taxon>Gunneridae</taxon>
        <taxon>Pentapetalae</taxon>
        <taxon>asterids</taxon>
        <taxon>lamiids</taxon>
        <taxon>Lamiales</taxon>
        <taxon>Oleaceae</taxon>
        <taxon>Forsythieae</taxon>
        <taxon>Forsythia</taxon>
    </lineage>
</organism>
<comment type="caution">
    <text evidence="1">The sequence shown here is derived from an EMBL/GenBank/DDBJ whole genome shotgun (WGS) entry which is preliminary data.</text>
</comment>
<proteinExistence type="predicted"/>
<gene>
    <name evidence="1" type="ORF">Fot_53124</name>
</gene>
<sequence length="100" mass="11427">MKFTSALPKGSPSVILNCTVDRFEIGSYTFKPVDYYQLKVALDDIHYCEGLFGSQFASVRAYEPARDKGRATIFWKIDVHGFSKSYDNSTFKKVAPWENE</sequence>